<reference evidence="2" key="1">
    <citation type="journal article" date="2011" name="Genome Biol.">
        <title>Comparative genomics of the social amoebae Dictyostelium discoideum and Dictyostelium purpureum.</title>
        <authorList>
            <consortium name="US DOE Joint Genome Institute (JGI-PGF)"/>
            <person name="Sucgang R."/>
            <person name="Kuo A."/>
            <person name="Tian X."/>
            <person name="Salerno W."/>
            <person name="Parikh A."/>
            <person name="Feasley C.L."/>
            <person name="Dalin E."/>
            <person name="Tu H."/>
            <person name="Huang E."/>
            <person name="Barry K."/>
            <person name="Lindquist E."/>
            <person name="Shapiro H."/>
            <person name="Bruce D."/>
            <person name="Schmutz J."/>
            <person name="Salamov A."/>
            <person name="Fey P."/>
            <person name="Gaudet P."/>
            <person name="Anjard C."/>
            <person name="Babu M.M."/>
            <person name="Basu S."/>
            <person name="Bushmanova Y."/>
            <person name="van der Wel H."/>
            <person name="Katoh-Kurasawa M."/>
            <person name="Dinh C."/>
            <person name="Coutinho P.M."/>
            <person name="Saito T."/>
            <person name="Elias M."/>
            <person name="Schaap P."/>
            <person name="Kay R.R."/>
            <person name="Henrissat B."/>
            <person name="Eichinger L."/>
            <person name="Rivero F."/>
            <person name="Putnam N.H."/>
            <person name="West C.M."/>
            <person name="Loomis W.F."/>
            <person name="Chisholm R.L."/>
            <person name="Shaulsky G."/>
            <person name="Strassmann J.E."/>
            <person name="Queller D.C."/>
            <person name="Kuspa A."/>
            <person name="Grigoriev I.V."/>
        </authorList>
    </citation>
    <scope>NUCLEOTIDE SEQUENCE [LARGE SCALE GENOMIC DNA]</scope>
    <source>
        <strain evidence="2">QSDP1</strain>
    </source>
</reference>
<accession>F0ZEU0</accession>
<proteinExistence type="predicted"/>
<sequence length="73" mass="7921">MIYYYPNTTVAPTPSPSTQKVRCEYFSNGFEITSSVHIECLGNGATYCETDKGSTCSTDSPYGSVNCTTKSDL</sequence>
<dbReference type="InParanoid" id="F0ZEU0"/>
<keyword evidence="2" id="KW-1185">Reference proteome</keyword>
<organism evidence="1 2">
    <name type="scientific">Dictyostelium purpureum</name>
    <name type="common">Slime mold</name>
    <dbReference type="NCBI Taxonomy" id="5786"/>
    <lineage>
        <taxon>Eukaryota</taxon>
        <taxon>Amoebozoa</taxon>
        <taxon>Evosea</taxon>
        <taxon>Eumycetozoa</taxon>
        <taxon>Dictyostelia</taxon>
        <taxon>Dictyosteliales</taxon>
        <taxon>Dictyosteliaceae</taxon>
        <taxon>Dictyostelium</taxon>
    </lineage>
</organism>
<protein>
    <submittedName>
        <fullName evidence="1">Uncharacterized protein</fullName>
    </submittedName>
</protein>
<gene>
    <name evidence="1" type="ORF">DICPUDRAFT_149859</name>
</gene>
<dbReference type="VEuPathDB" id="AmoebaDB:DICPUDRAFT_149859"/>
<dbReference type="AlphaFoldDB" id="F0ZEU0"/>
<dbReference type="Proteomes" id="UP000001064">
    <property type="component" value="Unassembled WGS sequence"/>
</dbReference>
<evidence type="ECO:0000313" key="1">
    <source>
        <dbReference type="EMBL" id="EGC37552.1"/>
    </source>
</evidence>
<dbReference type="RefSeq" id="XP_003285943.1">
    <property type="nucleotide sequence ID" value="XM_003285895.1"/>
</dbReference>
<dbReference type="KEGG" id="dpp:DICPUDRAFT_149859"/>
<dbReference type="EMBL" id="GL870997">
    <property type="protein sequence ID" value="EGC37552.1"/>
    <property type="molecule type" value="Genomic_DNA"/>
</dbReference>
<evidence type="ECO:0000313" key="2">
    <source>
        <dbReference type="Proteomes" id="UP000001064"/>
    </source>
</evidence>
<dbReference type="GeneID" id="10499642"/>
<name>F0ZEU0_DICPU</name>